<evidence type="ECO:0000313" key="3">
    <source>
        <dbReference type="Proteomes" id="UP000238634"/>
    </source>
</evidence>
<sequence length="350" mass="40218">MKRIGEDILKLIVFPRIFRFDEYQHIYGDRCTMSSNRPRVSVGMPVYNGENYIREALDSILAQTFQNFELVISDNASTDATDEICKEYLAKDERIRYYRTPRNMGATWNQNQVFKLSQGEYFKLAAHDDICAPEFLEKCVEALDQDSSVVLAYPWTKNIDQNGEVTGEYDLDGKLKLGSSRPPVRFRSMHRAFMCYPIFGVIRSAALKQTPLLGSFGHADGALLSRLTLMGRFHEVPQHLFLNRRHPEQSTSVCSKDGNCDFYAFLVWWDPDNAGRIVFPTWRLFGEYCKAIAETPITLYDQARCYLTMASWLRTRWVIMLQEVVVATNQWLHANTKAAPKSQKASQGAE</sequence>
<keyword evidence="2" id="KW-0808">Transferase</keyword>
<dbReference type="GO" id="GO:0016740">
    <property type="term" value="F:transferase activity"/>
    <property type="evidence" value="ECO:0007669"/>
    <property type="project" value="UniProtKB-KW"/>
</dbReference>
<dbReference type="CDD" id="cd00761">
    <property type="entry name" value="Glyco_tranf_GTA_type"/>
    <property type="match status" value="1"/>
</dbReference>
<evidence type="ECO:0000259" key="1">
    <source>
        <dbReference type="Pfam" id="PF00535"/>
    </source>
</evidence>
<protein>
    <submittedName>
        <fullName evidence="2">Glycosyltransferase family 2 protein</fullName>
    </submittedName>
</protein>
<dbReference type="Pfam" id="PF00535">
    <property type="entry name" value="Glycos_transf_2"/>
    <property type="match status" value="1"/>
</dbReference>
<dbReference type="OrthoDB" id="455644at2"/>
<dbReference type="Proteomes" id="UP000238634">
    <property type="component" value="Unassembled WGS sequence"/>
</dbReference>
<reference evidence="2 3" key="2">
    <citation type="submission" date="2018-03" db="EMBL/GenBank/DDBJ databases">
        <title>The ancient ancestry and fast evolution of plastids.</title>
        <authorList>
            <person name="Moore K.R."/>
            <person name="Magnabosco C."/>
            <person name="Momper L."/>
            <person name="Gold D.A."/>
            <person name="Bosak T."/>
            <person name="Fournier G.P."/>
        </authorList>
    </citation>
    <scope>NUCLEOTIDE SEQUENCE [LARGE SCALE GENOMIC DNA]</scope>
    <source>
        <strain evidence="2 3">ULC007</strain>
    </source>
</reference>
<keyword evidence="3" id="KW-1185">Reference proteome</keyword>
<proteinExistence type="predicted"/>
<dbReference type="PANTHER" id="PTHR22916:SF56">
    <property type="entry name" value="GLYCOSYL TRANSFERASE"/>
    <property type="match status" value="1"/>
</dbReference>
<dbReference type="EMBL" id="PVWG01000011">
    <property type="protein sequence ID" value="PSB19328.1"/>
    <property type="molecule type" value="Genomic_DNA"/>
</dbReference>
<evidence type="ECO:0000313" key="2">
    <source>
        <dbReference type="EMBL" id="PSB19328.1"/>
    </source>
</evidence>
<dbReference type="PANTHER" id="PTHR22916">
    <property type="entry name" value="GLYCOSYLTRANSFERASE"/>
    <property type="match status" value="1"/>
</dbReference>
<accession>A0A2T1DFR1</accession>
<gene>
    <name evidence="2" type="ORF">C7B65_12240</name>
</gene>
<feature type="domain" description="Glycosyltransferase 2-like" evidence="1">
    <location>
        <begin position="41"/>
        <end position="169"/>
    </location>
</feature>
<dbReference type="Gene3D" id="3.90.550.10">
    <property type="entry name" value="Spore Coat Polysaccharide Biosynthesis Protein SpsA, Chain A"/>
    <property type="match status" value="1"/>
</dbReference>
<name>A0A2T1DFR1_9CYAN</name>
<reference evidence="2 3" key="1">
    <citation type="submission" date="2018-02" db="EMBL/GenBank/DDBJ databases">
        <authorList>
            <person name="Cohen D.B."/>
            <person name="Kent A.D."/>
        </authorList>
    </citation>
    <scope>NUCLEOTIDE SEQUENCE [LARGE SCALE GENOMIC DNA]</scope>
    <source>
        <strain evidence="2 3">ULC007</strain>
    </source>
</reference>
<dbReference type="AlphaFoldDB" id="A0A2T1DFR1"/>
<dbReference type="InterPro" id="IPR029044">
    <property type="entry name" value="Nucleotide-diphossugar_trans"/>
</dbReference>
<comment type="caution">
    <text evidence="2">The sequence shown here is derived from an EMBL/GenBank/DDBJ whole genome shotgun (WGS) entry which is preliminary data.</text>
</comment>
<dbReference type="InterPro" id="IPR001173">
    <property type="entry name" value="Glyco_trans_2-like"/>
</dbReference>
<dbReference type="STRING" id="1920490.GCA_001895925_04551"/>
<organism evidence="2 3">
    <name type="scientific">Phormidesmis priestleyi ULC007</name>
    <dbReference type="NCBI Taxonomy" id="1920490"/>
    <lineage>
        <taxon>Bacteria</taxon>
        <taxon>Bacillati</taxon>
        <taxon>Cyanobacteriota</taxon>
        <taxon>Cyanophyceae</taxon>
        <taxon>Leptolyngbyales</taxon>
        <taxon>Leptolyngbyaceae</taxon>
        <taxon>Phormidesmis</taxon>
    </lineage>
</organism>
<dbReference type="SUPFAM" id="SSF53448">
    <property type="entry name" value="Nucleotide-diphospho-sugar transferases"/>
    <property type="match status" value="1"/>
</dbReference>